<accession>A0A0C2YFA7</accession>
<organism evidence="1 2">
    <name type="scientific">Hebeloma cylindrosporum</name>
    <dbReference type="NCBI Taxonomy" id="76867"/>
    <lineage>
        <taxon>Eukaryota</taxon>
        <taxon>Fungi</taxon>
        <taxon>Dikarya</taxon>
        <taxon>Basidiomycota</taxon>
        <taxon>Agaricomycotina</taxon>
        <taxon>Agaricomycetes</taxon>
        <taxon>Agaricomycetidae</taxon>
        <taxon>Agaricales</taxon>
        <taxon>Agaricineae</taxon>
        <taxon>Hymenogastraceae</taxon>
        <taxon>Hebeloma</taxon>
    </lineage>
</organism>
<evidence type="ECO:0000313" key="2">
    <source>
        <dbReference type="Proteomes" id="UP000053424"/>
    </source>
</evidence>
<reference evidence="1 2" key="1">
    <citation type="submission" date="2014-04" db="EMBL/GenBank/DDBJ databases">
        <authorList>
            <consortium name="DOE Joint Genome Institute"/>
            <person name="Kuo A."/>
            <person name="Gay G."/>
            <person name="Dore J."/>
            <person name="Kohler A."/>
            <person name="Nagy L.G."/>
            <person name="Floudas D."/>
            <person name="Copeland A."/>
            <person name="Barry K.W."/>
            <person name="Cichocki N."/>
            <person name="Veneault-Fourrey C."/>
            <person name="LaButti K."/>
            <person name="Lindquist E.A."/>
            <person name="Lipzen A."/>
            <person name="Lundell T."/>
            <person name="Morin E."/>
            <person name="Murat C."/>
            <person name="Sun H."/>
            <person name="Tunlid A."/>
            <person name="Henrissat B."/>
            <person name="Grigoriev I.V."/>
            <person name="Hibbett D.S."/>
            <person name="Martin F."/>
            <person name="Nordberg H.P."/>
            <person name="Cantor M.N."/>
            <person name="Hua S.X."/>
        </authorList>
    </citation>
    <scope>NUCLEOTIDE SEQUENCE [LARGE SCALE GENOMIC DNA]</scope>
    <source>
        <strain evidence="2">h7</strain>
    </source>
</reference>
<sequence>MDFGDNYVTWMSYISTTGFFYLSILRFGTILDCLVLGDASSDGGTHGLTLDATFTIIRESRRRELHYLAITRSFCSCLVLRSVSLSE</sequence>
<dbReference type="EMBL" id="KN831784">
    <property type="protein sequence ID" value="KIM39732.1"/>
    <property type="molecule type" value="Genomic_DNA"/>
</dbReference>
<keyword evidence="2" id="KW-1185">Reference proteome</keyword>
<reference evidence="2" key="2">
    <citation type="submission" date="2015-01" db="EMBL/GenBank/DDBJ databases">
        <title>Evolutionary Origins and Diversification of the Mycorrhizal Mutualists.</title>
        <authorList>
            <consortium name="DOE Joint Genome Institute"/>
            <consortium name="Mycorrhizal Genomics Consortium"/>
            <person name="Kohler A."/>
            <person name="Kuo A."/>
            <person name="Nagy L.G."/>
            <person name="Floudas D."/>
            <person name="Copeland A."/>
            <person name="Barry K.W."/>
            <person name="Cichocki N."/>
            <person name="Veneault-Fourrey C."/>
            <person name="LaButti K."/>
            <person name="Lindquist E.A."/>
            <person name="Lipzen A."/>
            <person name="Lundell T."/>
            <person name="Morin E."/>
            <person name="Murat C."/>
            <person name="Riley R."/>
            <person name="Ohm R."/>
            <person name="Sun H."/>
            <person name="Tunlid A."/>
            <person name="Henrissat B."/>
            <person name="Grigoriev I.V."/>
            <person name="Hibbett D.S."/>
            <person name="Martin F."/>
        </authorList>
    </citation>
    <scope>NUCLEOTIDE SEQUENCE [LARGE SCALE GENOMIC DNA]</scope>
    <source>
        <strain evidence="2">h7</strain>
    </source>
</reference>
<proteinExistence type="predicted"/>
<dbReference type="AlphaFoldDB" id="A0A0C2YFA7"/>
<gene>
    <name evidence="1" type="ORF">M413DRAFT_180760</name>
</gene>
<dbReference type="Proteomes" id="UP000053424">
    <property type="component" value="Unassembled WGS sequence"/>
</dbReference>
<name>A0A0C2YFA7_HEBCY</name>
<dbReference type="HOGENOM" id="CLU_2483610_0_0_1"/>
<protein>
    <submittedName>
        <fullName evidence="1">Uncharacterized protein</fullName>
    </submittedName>
</protein>
<evidence type="ECO:0000313" key="1">
    <source>
        <dbReference type="EMBL" id="KIM39732.1"/>
    </source>
</evidence>